<evidence type="ECO:0000313" key="2">
    <source>
        <dbReference type="EMBL" id="EYC37244.1"/>
    </source>
</evidence>
<comment type="caution">
    <text evidence="2">The sequence shown here is derived from an EMBL/GenBank/DDBJ whole genome shotgun (WGS) entry which is preliminary data.</text>
</comment>
<dbReference type="AlphaFoldDB" id="A0A016WBN3"/>
<name>A0A016WBN3_9BILA</name>
<evidence type="ECO:0000313" key="3">
    <source>
        <dbReference type="Proteomes" id="UP000024635"/>
    </source>
</evidence>
<dbReference type="Proteomes" id="UP000024635">
    <property type="component" value="Unassembled WGS sequence"/>
</dbReference>
<feature type="compositionally biased region" description="Low complexity" evidence="1">
    <location>
        <begin position="35"/>
        <end position="56"/>
    </location>
</feature>
<dbReference type="OrthoDB" id="5835755at2759"/>
<gene>
    <name evidence="2" type="primary">Acey_s0812.g2471</name>
    <name evidence="2" type="ORF">Y032_0812g2471</name>
</gene>
<organism evidence="2 3">
    <name type="scientific">Ancylostoma ceylanicum</name>
    <dbReference type="NCBI Taxonomy" id="53326"/>
    <lineage>
        <taxon>Eukaryota</taxon>
        <taxon>Metazoa</taxon>
        <taxon>Ecdysozoa</taxon>
        <taxon>Nematoda</taxon>
        <taxon>Chromadorea</taxon>
        <taxon>Rhabditida</taxon>
        <taxon>Rhabditina</taxon>
        <taxon>Rhabditomorpha</taxon>
        <taxon>Strongyloidea</taxon>
        <taxon>Ancylostomatidae</taxon>
        <taxon>Ancylostomatinae</taxon>
        <taxon>Ancylostoma</taxon>
    </lineage>
</organism>
<sequence length="150" mass="16310">MIFSCGISGSSPGRKLIVSESLPETLRSISAQTYRSSPASADSTGSSPSRSSSPAVRVEDIVTGKWTRISSRVSVRPLTPSEAESVFERQRRRRRDSSTSKGDLHGSVVNTAECTVHPLHSVIACSIRQRCLSRFLRCSIRLARVPVASH</sequence>
<reference evidence="3" key="1">
    <citation type="journal article" date="2015" name="Nat. Genet.">
        <title>The genome and transcriptome of the zoonotic hookworm Ancylostoma ceylanicum identify infection-specific gene families.</title>
        <authorList>
            <person name="Schwarz E.M."/>
            <person name="Hu Y."/>
            <person name="Antoshechkin I."/>
            <person name="Miller M.M."/>
            <person name="Sternberg P.W."/>
            <person name="Aroian R.V."/>
        </authorList>
    </citation>
    <scope>NUCLEOTIDE SEQUENCE</scope>
    <source>
        <strain evidence="3">HY135</strain>
    </source>
</reference>
<feature type="region of interest" description="Disordered" evidence="1">
    <location>
        <begin position="80"/>
        <end position="105"/>
    </location>
</feature>
<feature type="region of interest" description="Disordered" evidence="1">
    <location>
        <begin position="29"/>
        <end position="56"/>
    </location>
</feature>
<evidence type="ECO:0000256" key="1">
    <source>
        <dbReference type="SAM" id="MobiDB-lite"/>
    </source>
</evidence>
<protein>
    <submittedName>
        <fullName evidence="2">Uncharacterized protein</fullName>
    </submittedName>
</protein>
<keyword evidence="3" id="KW-1185">Reference proteome</keyword>
<dbReference type="EMBL" id="JARK01000412">
    <property type="protein sequence ID" value="EYC37244.1"/>
    <property type="molecule type" value="Genomic_DNA"/>
</dbReference>
<proteinExistence type="predicted"/>
<accession>A0A016WBN3</accession>